<proteinExistence type="predicted"/>
<dbReference type="Gene3D" id="3.30.40.10">
    <property type="entry name" value="Zinc/RING finger domain, C3HC4 (zinc finger)"/>
    <property type="match status" value="1"/>
</dbReference>
<dbReference type="SUPFAM" id="SSF57850">
    <property type="entry name" value="RING/U-box"/>
    <property type="match status" value="1"/>
</dbReference>
<evidence type="ECO:0000259" key="6">
    <source>
        <dbReference type="PROSITE" id="PS50089"/>
    </source>
</evidence>
<reference evidence="7" key="1">
    <citation type="submission" date="2023-08" db="EMBL/GenBank/DDBJ databases">
        <authorList>
            <person name="Audoor S."/>
            <person name="Bilcke G."/>
        </authorList>
    </citation>
    <scope>NUCLEOTIDE SEQUENCE</scope>
</reference>
<dbReference type="GO" id="GO:0005737">
    <property type="term" value="C:cytoplasm"/>
    <property type="evidence" value="ECO:0007669"/>
    <property type="project" value="UniProtKB-ARBA"/>
</dbReference>
<dbReference type="AlphaFoldDB" id="A0AAD2CSX8"/>
<keyword evidence="1" id="KW-0479">Metal-binding</keyword>
<dbReference type="EMBL" id="CAKOGP040000446">
    <property type="protein sequence ID" value="CAJ1935183.1"/>
    <property type="molecule type" value="Genomic_DNA"/>
</dbReference>
<dbReference type="Gene3D" id="1.25.40.10">
    <property type="entry name" value="Tetratricopeptide repeat domain"/>
    <property type="match status" value="1"/>
</dbReference>
<organism evidence="7 8">
    <name type="scientific">Cylindrotheca closterium</name>
    <dbReference type="NCBI Taxonomy" id="2856"/>
    <lineage>
        <taxon>Eukaryota</taxon>
        <taxon>Sar</taxon>
        <taxon>Stramenopiles</taxon>
        <taxon>Ochrophyta</taxon>
        <taxon>Bacillariophyta</taxon>
        <taxon>Bacillariophyceae</taxon>
        <taxon>Bacillariophycidae</taxon>
        <taxon>Bacillariales</taxon>
        <taxon>Bacillariaceae</taxon>
        <taxon>Cylindrotheca</taxon>
    </lineage>
</organism>
<dbReference type="InterPro" id="IPR001841">
    <property type="entry name" value="Znf_RING"/>
</dbReference>
<dbReference type="SUPFAM" id="SSF48452">
    <property type="entry name" value="TPR-like"/>
    <property type="match status" value="1"/>
</dbReference>
<feature type="region of interest" description="Disordered" evidence="5">
    <location>
        <begin position="424"/>
        <end position="444"/>
    </location>
</feature>
<evidence type="ECO:0000256" key="4">
    <source>
        <dbReference type="PROSITE-ProRule" id="PRU00175"/>
    </source>
</evidence>
<evidence type="ECO:0000313" key="7">
    <source>
        <dbReference type="EMBL" id="CAJ1935183.1"/>
    </source>
</evidence>
<dbReference type="Proteomes" id="UP001295423">
    <property type="component" value="Unassembled WGS sequence"/>
</dbReference>
<accession>A0AAD2CSX8</accession>
<gene>
    <name evidence="7" type="ORF">CYCCA115_LOCUS4519</name>
</gene>
<evidence type="ECO:0000256" key="5">
    <source>
        <dbReference type="SAM" id="MobiDB-lite"/>
    </source>
</evidence>
<keyword evidence="8" id="KW-1185">Reference proteome</keyword>
<protein>
    <recommendedName>
        <fullName evidence="6">RING-type domain-containing protein</fullName>
    </recommendedName>
</protein>
<feature type="compositionally biased region" description="Acidic residues" evidence="5">
    <location>
        <begin position="426"/>
        <end position="444"/>
    </location>
</feature>
<evidence type="ECO:0000313" key="8">
    <source>
        <dbReference type="Proteomes" id="UP001295423"/>
    </source>
</evidence>
<keyword evidence="3" id="KW-0862">Zinc</keyword>
<evidence type="ECO:0000256" key="3">
    <source>
        <dbReference type="ARBA" id="ARBA00022833"/>
    </source>
</evidence>
<dbReference type="InterPro" id="IPR017907">
    <property type="entry name" value="Znf_RING_CS"/>
</dbReference>
<dbReference type="PROSITE" id="PS00518">
    <property type="entry name" value="ZF_RING_1"/>
    <property type="match status" value="1"/>
</dbReference>
<dbReference type="GO" id="GO:0008270">
    <property type="term" value="F:zinc ion binding"/>
    <property type="evidence" value="ECO:0007669"/>
    <property type="project" value="UniProtKB-KW"/>
</dbReference>
<dbReference type="InterPro" id="IPR013083">
    <property type="entry name" value="Znf_RING/FYVE/PHD"/>
</dbReference>
<dbReference type="InterPro" id="IPR011990">
    <property type="entry name" value="TPR-like_helical_dom_sf"/>
</dbReference>
<keyword evidence="2 4" id="KW-0863">Zinc-finger</keyword>
<sequence>MATMTTMSLTNAVSALRNRLPTMGSPKQASYDCEECPICWSDMPSNPKILPCGHIFCRKCIRDMAQYQEEREADACCPMCRGPLKKVCAKRLWAEAMMHENEGYELSRMQQVEVSVTAVHRLMIEGQREYRMAVKKLEECLEALKMDHERATRDTMSRRRRRRRPGFTNPARRDAKNRHQQMRVLCKLIELVPMARYDDSDERTIQLLRTALAQADKPMPHLNLRLAKLLHRQFDEDLMEEVISEYSRILQIAKEYKGTAGRHAKKLQGQAHYGLARCYHQQLNYKQACRQYSACERYNALQDHGLAAECHYAIGNYVQAMDYASMQLRKESTRPTIETLLLMARICKAYFLSIRSYRGIDTMDYKCRCETYRRCVRHAQLLARHDHHYEEVCRHTKLLHHLIYPTHNKKRTIIPSYVVRESSSEKDDDVSCDDNEDLDTEECYTEVSVEL</sequence>
<dbReference type="SMART" id="SM00184">
    <property type="entry name" value="RING"/>
    <property type="match status" value="1"/>
</dbReference>
<dbReference type="PROSITE" id="PS50089">
    <property type="entry name" value="ZF_RING_2"/>
    <property type="match status" value="1"/>
</dbReference>
<evidence type="ECO:0000256" key="1">
    <source>
        <dbReference type="ARBA" id="ARBA00022723"/>
    </source>
</evidence>
<feature type="domain" description="RING-type" evidence="6">
    <location>
        <begin position="36"/>
        <end position="81"/>
    </location>
</feature>
<evidence type="ECO:0000256" key="2">
    <source>
        <dbReference type="ARBA" id="ARBA00022771"/>
    </source>
</evidence>
<dbReference type="Pfam" id="PF13639">
    <property type="entry name" value="zf-RING_2"/>
    <property type="match status" value="1"/>
</dbReference>
<feature type="region of interest" description="Disordered" evidence="5">
    <location>
        <begin position="151"/>
        <end position="179"/>
    </location>
</feature>
<comment type="caution">
    <text evidence="7">The sequence shown here is derived from an EMBL/GenBank/DDBJ whole genome shotgun (WGS) entry which is preliminary data.</text>
</comment>
<name>A0AAD2CSX8_9STRA</name>